<dbReference type="InterPro" id="IPR004099">
    <property type="entry name" value="Pyr_nucl-diS_OxRdtase_dimer"/>
</dbReference>
<keyword evidence="10" id="KW-0812">Transmembrane</keyword>
<keyword evidence="10" id="KW-0472">Membrane</keyword>
<feature type="transmembrane region" description="Helical" evidence="10">
    <location>
        <begin position="6"/>
        <end position="27"/>
    </location>
</feature>
<dbReference type="Gene3D" id="3.50.50.60">
    <property type="entry name" value="FAD/NAD(P)-binding domain"/>
    <property type="match status" value="2"/>
</dbReference>
<dbReference type="PRINTS" id="PR00368">
    <property type="entry name" value="FADPNR"/>
</dbReference>
<dbReference type="InterPro" id="IPR012999">
    <property type="entry name" value="Pyr_OxRdtase_I_AS"/>
</dbReference>
<evidence type="ECO:0000259" key="12">
    <source>
        <dbReference type="Pfam" id="PF07992"/>
    </source>
</evidence>
<dbReference type="GO" id="GO:0005886">
    <property type="term" value="C:plasma membrane"/>
    <property type="evidence" value="ECO:0007669"/>
    <property type="project" value="UniProtKB-ARBA"/>
</dbReference>
<evidence type="ECO:0000256" key="6">
    <source>
        <dbReference type="ARBA" id="ARBA00023002"/>
    </source>
</evidence>
<feature type="transmembrane region" description="Helical" evidence="10">
    <location>
        <begin position="239"/>
        <end position="258"/>
    </location>
</feature>
<dbReference type="PROSITE" id="PS00076">
    <property type="entry name" value="PYRIDINE_REDOX_1"/>
    <property type="match status" value="1"/>
</dbReference>
<dbReference type="GO" id="GO:0050660">
    <property type="term" value="F:flavin adenine dinucleotide binding"/>
    <property type="evidence" value="ECO:0007669"/>
    <property type="project" value="TreeGrafter"/>
</dbReference>
<keyword evidence="6 9" id="KW-0560">Oxidoreductase</keyword>
<dbReference type="EMBL" id="CP013928">
    <property type="protein sequence ID" value="AMJ78475.1"/>
    <property type="molecule type" value="Genomic_DNA"/>
</dbReference>
<evidence type="ECO:0000313" key="14">
    <source>
        <dbReference type="EMBL" id="AMJ78475.1"/>
    </source>
</evidence>
<dbReference type="Pfam" id="PF09335">
    <property type="entry name" value="VTT_dom"/>
    <property type="match status" value="1"/>
</dbReference>
<feature type="domain" description="VTT" evidence="13">
    <location>
        <begin position="70"/>
        <end position="183"/>
    </location>
</feature>
<evidence type="ECO:0000259" key="11">
    <source>
        <dbReference type="Pfam" id="PF02852"/>
    </source>
</evidence>
<feature type="domain" description="Pyridine nucleotide-disulphide oxidoreductase dimerisation" evidence="11">
    <location>
        <begin position="583"/>
        <end position="691"/>
    </location>
</feature>
<feature type="domain" description="FAD/NAD(P)-binding" evidence="12">
    <location>
        <begin position="238"/>
        <end position="561"/>
    </location>
</feature>
<dbReference type="GO" id="GO:0003955">
    <property type="term" value="F:NAD(P)H dehydrogenase (quinone) activity"/>
    <property type="evidence" value="ECO:0007669"/>
    <property type="project" value="TreeGrafter"/>
</dbReference>
<dbReference type="PRINTS" id="PR00411">
    <property type="entry name" value="PNDRDTASEI"/>
</dbReference>
<dbReference type="SUPFAM" id="SSF51905">
    <property type="entry name" value="FAD/NAD(P)-binding domain"/>
    <property type="match status" value="1"/>
</dbReference>
<dbReference type="GO" id="GO:0016668">
    <property type="term" value="F:oxidoreductase activity, acting on a sulfur group of donors, NAD(P) as acceptor"/>
    <property type="evidence" value="ECO:0007669"/>
    <property type="project" value="InterPro"/>
</dbReference>
<keyword evidence="5" id="KW-0521">NADP</keyword>
<feature type="transmembrane region" description="Helical" evidence="10">
    <location>
        <begin position="48"/>
        <end position="80"/>
    </location>
</feature>
<evidence type="ECO:0000256" key="8">
    <source>
        <dbReference type="ARBA" id="ARBA00023284"/>
    </source>
</evidence>
<dbReference type="FunFam" id="3.30.390.30:FF:000001">
    <property type="entry name" value="Dihydrolipoyl dehydrogenase"/>
    <property type="match status" value="1"/>
</dbReference>
<keyword evidence="3 9" id="KW-0285">Flavoprotein</keyword>
<dbReference type="InterPro" id="IPR023753">
    <property type="entry name" value="FAD/NAD-binding_dom"/>
</dbReference>
<feature type="transmembrane region" description="Helical" evidence="10">
    <location>
        <begin position="199"/>
        <end position="219"/>
    </location>
</feature>
<evidence type="ECO:0000256" key="5">
    <source>
        <dbReference type="ARBA" id="ARBA00022857"/>
    </source>
</evidence>
<dbReference type="Proteomes" id="UP000061468">
    <property type="component" value="Chromosome"/>
</dbReference>
<dbReference type="InterPro" id="IPR016156">
    <property type="entry name" value="FAD/NAD-linked_Rdtase_dimer_sf"/>
</dbReference>
<evidence type="ECO:0000259" key="13">
    <source>
        <dbReference type="Pfam" id="PF09335"/>
    </source>
</evidence>
<evidence type="ECO:0000256" key="10">
    <source>
        <dbReference type="SAM" id="Phobius"/>
    </source>
</evidence>
<keyword evidence="7" id="KW-1015">Disulfide bond</keyword>
<dbReference type="PANTHER" id="PTHR43014">
    <property type="entry name" value="MERCURIC REDUCTASE"/>
    <property type="match status" value="1"/>
</dbReference>
<protein>
    <submittedName>
        <fullName evidence="14">Pyridine nucleotide-disulfide oxidoreductase</fullName>
    </submittedName>
</protein>
<accession>A0AAC9F710</accession>
<dbReference type="Gene3D" id="3.30.390.30">
    <property type="match status" value="1"/>
</dbReference>
<dbReference type="Pfam" id="PF02852">
    <property type="entry name" value="Pyr_redox_dim"/>
    <property type="match status" value="1"/>
</dbReference>
<organism evidence="14 15">
    <name type="scientific">Alteromonas mediterranea</name>
    <dbReference type="NCBI Taxonomy" id="314275"/>
    <lineage>
        <taxon>Bacteria</taxon>
        <taxon>Pseudomonadati</taxon>
        <taxon>Pseudomonadota</taxon>
        <taxon>Gammaproteobacteria</taxon>
        <taxon>Alteromonadales</taxon>
        <taxon>Alteromonadaceae</taxon>
        <taxon>Alteromonas/Salinimonas group</taxon>
        <taxon>Alteromonas</taxon>
    </lineage>
</organism>
<keyword evidence="8 9" id="KW-0676">Redox-active center</keyword>
<gene>
    <name evidence="14" type="ORF">AV942_09330</name>
</gene>
<name>A0AAC9F710_9ALTE</name>
<dbReference type="RefSeq" id="WP_020744914.1">
    <property type="nucleotide sequence ID" value="NZ_CP013928.1"/>
</dbReference>
<reference evidence="14 15" key="1">
    <citation type="submission" date="2015-12" db="EMBL/GenBank/DDBJ databases">
        <title>Intraspecies pangenome expansion in the marine bacterium Alteromonas.</title>
        <authorList>
            <person name="Lopez-Perez M."/>
            <person name="Rodriguez-Valera F."/>
        </authorList>
    </citation>
    <scope>NUCLEOTIDE SEQUENCE [LARGE SCALE GENOMIC DNA]</scope>
    <source>
        <strain evidence="14 15">UM8</strain>
    </source>
</reference>
<dbReference type="Pfam" id="PF07992">
    <property type="entry name" value="Pyr_redox_2"/>
    <property type="match status" value="1"/>
</dbReference>
<evidence type="ECO:0000256" key="7">
    <source>
        <dbReference type="ARBA" id="ARBA00023157"/>
    </source>
</evidence>
<evidence type="ECO:0000256" key="4">
    <source>
        <dbReference type="ARBA" id="ARBA00022827"/>
    </source>
</evidence>
<evidence type="ECO:0000256" key="9">
    <source>
        <dbReference type="RuleBase" id="RU003691"/>
    </source>
</evidence>
<evidence type="ECO:0000256" key="1">
    <source>
        <dbReference type="ARBA" id="ARBA00001974"/>
    </source>
</evidence>
<dbReference type="InterPro" id="IPR036188">
    <property type="entry name" value="FAD/NAD-bd_sf"/>
</dbReference>
<dbReference type="SUPFAM" id="SSF55424">
    <property type="entry name" value="FAD/NAD-linked reductases, dimerisation (C-terminal) domain"/>
    <property type="match status" value="1"/>
</dbReference>
<dbReference type="InterPro" id="IPR032816">
    <property type="entry name" value="VTT_dom"/>
</dbReference>
<sequence length="717" mass="78065">MFKKIALLGVIAAAIFSFFYFDLNSYLTLEGMKGSLDTFKSQIADNPVLSIGVFFAIYVAVTALSLPGAAILTLAAGALFGLVQGLVIVSFASSVGATLAFLVSRFILRDTVRNKFKEKLKKIDEGVEKQGAFYLFTLRLVPVFPFFLINLLMGLTSLKTWTFYWVSQIGMLAGTAVYVNAGTQLAQIDSLSGIVSPGLIFSFVLLGIFPWIAKGIVALVNRRRVYKGYNKPKKFDRNLVVIGAGAGGLVTSYIAAAVKAKVTLVEAGEMGGDCLNYGCVPSKAIIKTAKVANQMRHADNYGLEPVSPAMSFKKVMARVHEIIAAIAPNDSVERYTSLGVDVVKGYAKIIDPWTVEIKKNDGGTQTLTTKTIVVATGAAPFVPELPGIEQSGYVTSDTLWSKFADLEESPKRLIVLGGGPIGCELAQAFSRLGSEVTQVERAPRLMGKEDADVAEYAESVLRESGVNVLTSHDALRFERQNGEKVLVVAKEGVESTIAYDEVIIAVGRKARLNGFGLEDLGIKFDRTIDTDEYLQTLMPNIFAAGDVVGPYQFTHVAAHQAWYAAVNALFGTFKKFKVDYRVIPWTTFIDPEVARVGLSERDAAEQDIDVEVTRYEFAELDRAVAESARKGFIKVLTPPGKDKILGVTIVSEHAGDLLAEFVIAMKHDLGLNKILGTIHAYPTWAEGAKYAAGNWKRANAPEKLLGFVEKFHTWRRG</sequence>
<dbReference type="PANTHER" id="PTHR43014:SF2">
    <property type="entry name" value="MERCURIC REDUCTASE"/>
    <property type="match status" value="1"/>
</dbReference>
<evidence type="ECO:0000313" key="15">
    <source>
        <dbReference type="Proteomes" id="UP000061468"/>
    </source>
</evidence>
<evidence type="ECO:0000256" key="3">
    <source>
        <dbReference type="ARBA" id="ARBA00022630"/>
    </source>
</evidence>
<evidence type="ECO:0000256" key="2">
    <source>
        <dbReference type="ARBA" id="ARBA00007532"/>
    </source>
</evidence>
<feature type="transmembrane region" description="Helical" evidence="10">
    <location>
        <begin position="86"/>
        <end position="108"/>
    </location>
</feature>
<dbReference type="AlphaFoldDB" id="A0AAC9F710"/>
<comment type="similarity">
    <text evidence="2 9">Belongs to the class-I pyridine nucleotide-disulfide oxidoreductase family.</text>
</comment>
<comment type="cofactor">
    <cofactor evidence="1">
        <name>FAD</name>
        <dbReference type="ChEBI" id="CHEBI:57692"/>
    </cofactor>
</comment>
<keyword evidence="10" id="KW-1133">Transmembrane helix</keyword>
<proteinExistence type="inferred from homology"/>
<keyword evidence="4 9" id="KW-0274">FAD</keyword>
<feature type="transmembrane region" description="Helical" evidence="10">
    <location>
        <begin position="131"/>
        <end position="153"/>
    </location>
</feature>